<dbReference type="STRING" id="1035707.SAMN05216552_100423"/>
<name>A0A1I7GQA9_9BURK</name>
<feature type="domain" description="Phosphoribosyl-dephospho-CoA transferase MdcG N-terminal" evidence="4">
    <location>
        <begin position="14"/>
        <end position="101"/>
    </location>
</feature>
<dbReference type="RefSeq" id="WP_093554442.1">
    <property type="nucleotide sequence ID" value="NZ_FPBO01000004.1"/>
</dbReference>
<proteinExistence type="predicted"/>
<dbReference type="OrthoDB" id="8562329at2"/>
<keyword evidence="6" id="KW-1185">Reference proteome</keyword>
<evidence type="ECO:0000313" key="5">
    <source>
        <dbReference type="EMBL" id="SFU50541.1"/>
    </source>
</evidence>
<dbReference type="EMBL" id="FPBO01000004">
    <property type="protein sequence ID" value="SFU50541.1"/>
    <property type="molecule type" value="Genomic_DNA"/>
</dbReference>
<evidence type="ECO:0000313" key="6">
    <source>
        <dbReference type="Proteomes" id="UP000199391"/>
    </source>
</evidence>
<evidence type="ECO:0000256" key="2">
    <source>
        <dbReference type="ARBA" id="ARBA00022695"/>
    </source>
</evidence>
<dbReference type="AlphaFoldDB" id="A0A1I7GQA9"/>
<dbReference type="InterPro" id="IPR049180">
    <property type="entry name" value="MdcG_C"/>
</dbReference>
<dbReference type="GO" id="GO:0016779">
    <property type="term" value="F:nucleotidyltransferase activity"/>
    <property type="evidence" value="ECO:0007669"/>
    <property type="project" value="UniProtKB-KW"/>
</dbReference>
<dbReference type="InterPro" id="IPR017557">
    <property type="entry name" value="Holo-ACP_synthase"/>
</dbReference>
<keyword evidence="1 5" id="KW-0808">Transferase</keyword>
<evidence type="ECO:0000256" key="1">
    <source>
        <dbReference type="ARBA" id="ARBA00022679"/>
    </source>
</evidence>
<dbReference type="NCBIfam" id="TIGR03135">
    <property type="entry name" value="malonate_mdcG"/>
    <property type="match status" value="1"/>
</dbReference>
<dbReference type="Pfam" id="PF20866">
    <property type="entry name" value="MdcG_N"/>
    <property type="match status" value="1"/>
</dbReference>
<dbReference type="Proteomes" id="UP000199391">
    <property type="component" value="Unassembled WGS sequence"/>
</dbReference>
<dbReference type="Pfam" id="PF10620">
    <property type="entry name" value="MdcG"/>
    <property type="match status" value="1"/>
</dbReference>
<accession>A0A1I7GQA9</accession>
<organism evidence="5 6">
    <name type="scientific">Pseudoduganella namucuonensis</name>
    <dbReference type="NCBI Taxonomy" id="1035707"/>
    <lineage>
        <taxon>Bacteria</taxon>
        <taxon>Pseudomonadati</taxon>
        <taxon>Pseudomonadota</taxon>
        <taxon>Betaproteobacteria</taxon>
        <taxon>Burkholderiales</taxon>
        <taxon>Oxalobacteraceae</taxon>
        <taxon>Telluria group</taxon>
        <taxon>Pseudoduganella</taxon>
    </lineage>
</organism>
<feature type="domain" description="Phosphoribosyl-dephospho-CoA transferase MdcG C-terminal" evidence="3">
    <location>
        <begin position="104"/>
        <end position="221"/>
    </location>
</feature>
<evidence type="ECO:0000259" key="3">
    <source>
        <dbReference type="Pfam" id="PF10620"/>
    </source>
</evidence>
<sequence>MTVPLNGKDTQPCQRHDLLWLTQAGWRAMLAAMPEREAVLEYWRQEEWPVTVRRRHPDLDRDLDPAREICAAITLPPDADGSRQKLALRVPLEHVERRAPPLTLKAARPALPAEWRDGYTELQRLAVGMDVRVAGPLAWQALTRLPCLTPSSTLDLLLRPVSKHQLQAGLALLAGPTHGLPLAGEIVFPSGDAVPWRDWISSREQRARVLVKSLAGVRMAEPDELIAALRRT</sequence>
<gene>
    <name evidence="5" type="ORF">SAMN05216552_100423</name>
</gene>
<reference evidence="6" key="1">
    <citation type="submission" date="2016-10" db="EMBL/GenBank/DDBJ databases">
        <authorList>
            <person name="Varghese N."/>
            <person name="Submissions S."/>
        </authorList>
    </citation>
    <scope>NUCLEOTIDE SEQUENCE [LARGE SCALE GENOMIC DNA]</scope>
    <source>
        <strain evidence="6">CGMCC 1.11014</strain>
    </source>
</reference>
<keyword evidence="2" id="KW-0548">Nucleotidyltransferase</keyword>
<evidence type="ECO:0000259" key="4">
    <source>
        <dbReference type="Pfam" id="PF20866"/>
    </source>
</evidence>
<dbReference type="InterPro" id="IPR048903">
    <property type="entry name" value="MdcG_N"/>
</dbReference>
<protein>
    <submittedName>
        <fullName evidence="5">Phosphoribosyl-dephospho-CoA transferase</fullName>
    </submittedName>
</protein>